<dbReference type="OrthoDB" id="442067at2759"/>
<feature type="compositionally biased region" description="Low complexity" evidence="1">
    <location>
        <begin position="201"/>
        <end position="223"/>
    </location>
</feature>
<protein>
    <recommendedName>
        <fullName evidence="4">Apple domain-containing protein</fullName>
    </recommendedName>
</protein>
<evidence type="ECO:0000256" key="1">
    <source>
        <dbReference type="SAM" id="MobiDB-lite"/>
    </source>
</evidence>
<name>A0A812PWH4_SYMPI</name>
<reference evidence="2" key="1">
    <citation type="submission" date="2021-02" db="EMBL/GenBank/DDBJ databases">
        <authorList>
            <person name="Dougan E. K."/>
            <person name="Rhodes N."/>
            <person name="Thang M."/>
            <person name="Chan C."/>
        </authorList>
    </citation>
    <scope>NUCLEOTIDE SEQUENCE</scope>
</reference>
<accession>A0A812PWH4</accession>
<evidence type="ECO:0008006" key="4">
    <source>
        <dbReference type="Google" id="ProtNLM"/>
    </source>
</evidence>
<keyword evidence="3" id="KW-1185">Reference proteome</keyword>
<proteinExistence type="predicted"/>
<dbReference type="EMBL" id="CAJNIZ010014349">
    <property type="protein sequence ID" value="CAE7360655.1"/>
    <property type="molecule type" value="Genomic_DNA"/>
</dbReference>
<gene>
    <name evidence="2" type="ORF">SPIL2461_LOCUS8629</name>
</gene>
<dbReference type="Proteomes" id="UP000649617">
    <property type="component" value="Unassembled WGS sequence"/>
</dbReference>
<comment type="caution">
    <text evidence="2">The sequence shown here is derived from an EMBL/GenBank/DDBJ whole genome shotgun (WGS) entry which is preliminary data.</text>
</comment>
<feature type="non-terminal residue" evidence="2">
    <location>
        <position position="1"/>
    </location>
</feature>
<dbReference type="AlphaFoldDB" id="A0A812PWH4"/>
<organism evidence="2 3">
    <name type="scientific">Symbiodinium pilosum</name>
    <name type="common">Dinoflagellate</name>
    <dbReference type="NCBI Taxonomy" id="2952"/>
    <lineage>
        <taxon>Eukaryota</taxon>
        <taxon>Sar</taxon>
        <taxon>Alveolata</taxon>
        <taxon>Dinophyceae</taxon>
        <taxon>Suessiales</taxon>
        <taxon>Symbiodiniaceae</taxon>
        <taxon>Symbiodinium</taxon>
    </lineage>
</organism>
<sequence>SCRGNVSCSTFQIVESQAGTLECWQGTGYDCFQKRKEVKVRAAKRFMRGRYRVLKDLRGFEVTGLQYAFSKTALGSDVEEAVKMCNHTCLSSLQCQAWRYSTGDGCWFDRGELAYPPTTDTFIQGTEAAALVVAGAYVQRICEVPQDLHEHVATTTIMPAMSTPPLMTPPPIAEVSIPIINATALPKPVLPAAHTKADQFPSTSLPSSSSKPTTTAMPTSTLPNASHAVLPRARAGAGAHVHDAVGEADKFPGSFLRVLTS</sequence>
<evidence type="ECO:0000313" key="2">
    <source>
        <dbReference type="EMBL" id="CAE7360655.1"/>
    </source>
</evidence>
<feature type="non-terminal residue" evidence="2">
    <location>
        <position position="261"/>
    </location>
</feature>
<evidence type="ECO:0000313" key="3">
    <source>
        <dbReference type="Proteomes" id="UP000649617"/>
    </source>
</evidence>
<feature type="region of interest" description="Disordered" evidence="1">
    <location>
        <begin position="197"/>
        <end position="223"/>
    </location>
</feature>